<feature type="compositionally biased region" description="Polar residues" evidence="1">
    <location>
        <begin position="394"/>
        <end position="411"/>
    </location>
</feature>
<gene>
    <name evidence="2" type="ORF">B0A50_04818</name>
</gene>
<sequence>MYRTSDPRFRRRINDLSATVETATEQAQSGLYIFGERYVQPCLSSFSSCFASCVDASCPALNFSQRDRLRRQRGRGGGRGARGADLGFEFYDDWDDLDESDNLLGWGGNDEFDRLLSTGGTTYGAVTTQQPGRQGAMSYPKARRKSVEPDPALIPSSRGFFGRMFGGKAVRYKPSAADLQEHPGARGSRRAITEGEALLEESEGGSELDRRHRRGRSGTATSGETTSSLSSRGDIFPSDEELDDAIPLDDEFAMVLERRNTQSGPESTESSSNRTGKERRGKRPSAGSRTSTRRTFSSRSTPSSRRARSRQNNSEPQTPVRTTEQETREQEDEISTLVEFRHEEASLAHDEEAKVQLKRKEAQKLAAGRGLQSGTSEDELPNKEGTPRAASPVTEPTTSIEEPSQLPTPLSTDDEEDEQARQLSDIQRHSGDDGKPAS</sequence>
<protein>
    <submittedName>
        <fullName evidence="2">Uncharacterized protein</fullName>
    </submittedName>
</protein>
<keyword evidence="3" id="KW-1185">Reference proteome</keyword>
<dbReference type="AlphaFoldDB" id="A0A4U0TZ38"/>
<evidence type="ECO:0000313" key="3">
    <source>
        <dbReference type="Proteomes" id="UP000308549"/>
    </source>
</evidence>
<dbReference type="Proteomes" id="UP000308549">
    <property type="component" value="Unassembled WGS sequence"/>
</dbReference>
<dbReference type="OrthoDB" id="5421971at2759"/>
<feature type="region of interest" description="Disordered" evidence="1">
    <location>
        <begin position="257"/>
        <end position="438"/>
    </location>
</feature>
<accession>A0A4U0TZ38</accession>
<proteinExistence type="predicted"/>
<feature type="region of interest" description="Disordered" evidence="1">
    <location>
        <begin position="197"/>
        <end position="245"/>
    </location>
</feature>
<feature type="compositionally biased region" description="Basic and acidic residues" evidence="1">
    <location>
        <begin position="339"/>
        <end position="363"/>
    </location>
</feature>
<comment type="caution">
    <text evidence="2">The sequence shown here is derived from an EMBL/GenBank/DDBJ whole genome shotgun (WGS) entry which is preliminary data.</text>
</comment>
<name>A0A4U0TZ38_9PEZI</name>
<dbReference type="EMBL" id="NAJL01000021">
    <property type="protein sequence ID" value="TKA27717.1"/>
    <property type="molecule type" value="Genomic_DNA"/>
</dbReference>
<evidence type="ECO:0000313" key="2">
    <source>
        <dbReference type="EMBL" id="TKA27717.1"/>
    </source>
</evidence>
<feature type="compositionally biased region" description="Polar residues" evidence="1">
    <location>
        <begin position="261"/>
        <end position="274"/>
    </location>
</feature>
<evidence type="ECO:0000256" key="1">
    <source>
        <dbReference type="SAM" id="MobiDB-lite"/>
    </source>
</evidence>
<feature type="compositionally biased region" description="Acidic residues" evidence="1">
    <location>
        <begin position="197"/>
        <end position="206"/>
    </location>
</feature>
<organism evidence="2 3">
    <name type="scientific">Salinomyces thailandicus</name>
    <dbReference type="NCBI Taxonomy" id="706561"/>
    <lineage>
        <taxon>Eukaryota</taxon>
        <taxon>Fungi</taxon>
        <taxon>Dikarya</taxon>
        <taxon>Ascomycota</taxon>
        <taxon>Pezizomycotina</taxon>
        <taxon>Dothideomycetes</taxon>
        <taxon>Dothideomycetidae</taxon>
        <taxon>Mycosphaerellales</taxon>
        <taxon>Teratosphaeriaceae</taxon>
        <taxon>Salinomyces</taxon>
    </lineage>
</organism>
<feature type="compositionally biased region" description="Polar residues" evidence="1">
    <location>
        <begin position="123"/>
        <end position="132"/>
    </location>
</feature>
<feature type="compositionally biased region" description="Low complexity" evidence="1">
    <location>
        <begin position="284"/>
        <end position="322"/>
    </location>
</feature>
<reference evidence="2 3" key="1">
    <citation type="submission" date="2017-03" db="EMBL/GenBank/DDBJ databases">
        <title>Genomes of endolithic fungi from Antarctica.</title>
        <authorList>
            <person name="Coleine C."/>
            <person name="Masonjones S."/>
            <person name="Stajich J.E."/>
        </authorList>
    </citation>
    <scope>NUCLEOTIDE SEQUENCE [LARGE SCALE GENOMIC DNA]</scope>
    <source>
        <strain evidence="2 3">CCFEE 6315</strain>
    </source>
</reference>
<feature type="compositionally biased region" description="Low complexity" evidence="1">
    <location>
        <begin position="217"/>
        <end position="233"/>
    </location>
</feature>
<feature type="region of interest" description="Disordered" evidence="1">
    <location>
        <begin position="123"/>
        <end position="151"/>
    </location>
</feature>
<feature type="compositionally biased region" description="Basic and acidic residues" evidence="1">
    <location>
        <begin position="426"/>
        <end position="438"/>
    </location>
</feature>